<keyword evidence="2" id="KW-1185">Reference proteome</keyword>
<evidence type="ECO:0000313" key="2">
    <source>
        <dbReference type="Proteomes" id="UP001056649"/>
    </source>
</evidence>
<accession>A0A9J6ZVF5</accession>
<gene>
    <name evidence="1" type="ORF">L0Y14_11285</name>
</gene>
<dbReference type="RefSeq" id="WP_040818765.1">
    <property type="nucleotide sequence ID" value="NZ_CP090569.1"/>
</dbReference>
<dbReference type="SMART" id="SM00671">
    <property type="entry name" value="SEL1"/>
    <property type="match status" value="1"/>
</dbReference>
<sequence length="126" mass="13843">MLTLLIISALPQTVLSRTETDHQACQQLFDNARYSEASSPCQKAAQAGDVNAQTLLGELYDGGLGIDQNAALAKKWWQAAVDQRHVPAINLLALKFYYGGTVFGREAGWEQGYPKAMALWRLSAEE</sequence>
<reference evidence="1" key="1">
    <citation type="journal article" date="2022" name="Mol. Ecol. Resour.">
        <title>The complete and closed genome of the facultative generalist Candidatus Endoriftia persephone from deep-sea hydrothermal vents.</title>
        <authorList>
            <person name="de Oliveira A.L."/>
            <person name="Srivastava A."/>
            <person name="Espada-Hinojosa S."/>
            <person name="Bright M."/>
        </authorList>
    </citation>
    <scope>NUCLEOTIDE SEQUENCE</scope>
    <source>
        <strain evidence="1">Tica-EPR-9o50.N</strain>
    </source>
</reference>
<dbReference type="AlphaFoldDB" id="A0A9J6ZVF5"/>
<dbReference type="InterPro" id="IPR011990">
    <property type="entry name" value="TPR-like_helical_dom_sf"/>
</dbReference>
<dbReference type="KEGG" id="eps:L0Y14_11285"/>
<dbReference type="SUPFAM" id="SSF81901">
    <property type="entry name" value="HCP-like"/>
    <property type="match status" value="1"/>
</dbReference>
<evidence type="ECO:0000313" key="1">
    <source>
        <dbReference type="EMBL" id="USF86717.1"/>
    </source>
</evidence>
<dbReference type="Gene3D" id="1.25.40.10">
    <property type="entry name" value="Tetratricopeptide repeat domain"/>
    <property type="match status" value="1"/>
</dbReference>
<protein>
    <submittedName>
        <fullName evidence="1">Sel1 repeat family protein</fullName>
    </submittedName>
</protein>
<name>A0A9J6ZVF5_9GAMM</name>
<dbReference type="Proteomes" id="UP001056649">
    <property type="component" value="Chromosome"/>
</dbReference>
<proteinExistence type="predicted"/>
<dbReference type="InterPro" id="IPR006597">
    <property type="entry name" value="Sel1-like"/>
</dbReference>
<dbReference type="EMBL" id="CP090569">
    <property type="protein sequence ID" value="USF86717.1"/>
    <property type="molecule type" value="Genomic_DNA"/>
</dbReference>
<organism evidence="1 2">
    <name type="scientific">Candidatus Endoriftia persephonae</name>
    <dbReference type="NCBI Taxonomy" id="393765"/>
    <lineage>
        <taxon>Bacteria</taxon>
        <taxon>Pseudomonadati</taxon>
        <taxon>Pseudomonadota</taxon>
        <taxon>Gammaproteobacteria</taxon>
        <taxon>Chromatiales</taxon>
        <taxon>Sedimenticolaceae</taxon>
        <taxon>Candidatus Endoriftia</taxon>
    </lineage>
</organism>